<sequence>MDERTQTAQELRRLADQLDAGSDFGDEWLAAAQRAVHGCWRGRDFPAGCRALLDLLQRPAAGGAVEVQLAKPNDESTVVGVILCAGVPEAVVKYRGDSPAKAFREECHYVFAEQLGLGQVVAPCVAMELTLLGAHSFPPSGGSLDNCVLELLRKHTAAWHAAQENPSSDTWPTHVWVTIEKCVRLSTSSEPAKDAQRLTNVFGCIDLMQAYASTPDGRDCGEDALLRDWYREEPSDADFYQVLSRLDVECVHQLCILATITLQRDGGPSNLMLRQKENEEKSIELVSIDATRVLNAYPQESLVLREKAEKIGPFTYWYPACIELPQAVEPIAPAVADAVLALDAGEVQTRLARRLLAAGVGSSGAFVRAEAEAQAAGARLRQMQQILSTGRPAARELCFRVVPIWQADYWAPSRRIMVPFRQIEAHMRSGGTAESWERRCLQRCPGDARAHTQGEQSRIAREFL</sequence>
<keyword evidence="2" id="KW-1185">Reference proteome</keyword>
<proteinExistence type="predicted"/>
<organism evidence="1 2">
    <name type="scientific">Effrenium voratum</name>
    <dbReference type="NCBI Taxonomy" id="2562239"/>
    <lineage>
        <taxon>Eukaryota</taxon>
        <taxon>Sar</taxon>
        <taxon>Alveolata</taxon>
        <taxon>Dinophyceae</taxon>
        <taxon>Suessiales</taxon>
        <taxon>Symbiodiniaceae</taxon>
        <taxon>Effrenium</taxon>
    </lineage>
</organism>
<dbReference type="AlphaFoldDB" id="A0AA36J7J5"/>
<accession>A0AA36J7J5</accession>
<protein>
    <submittedName>
        <fullName evidence="1">Uncharacterized protein</fullName>
    </submittedName>
</protein>
<gene>
    <name evidence="1" type="ORF">EVOR1521_LOCUS24307</name>
</gene>
<name>A0AA36J7J5_9DINO</name>
<dbReference type="EMBL" id="CAUJNA010003398">
    <property type="protein sequence ID" value="CAJ1401095.1"/>
    <property type="molecule type" value="Genomic_DNA"/>
</dbReference>
<evidence type="ECO:0000313" key="2">
    <source>
        <dbReference type="Proteomes" id="UP001178507"/>
    </source>
</evidence>
<comment type="caution">
    <text evidence="1">The sequence shown here is derived from an EMBL/GenBank/DDBJ whole genome shotgun (WGS) entry which is preliminary data.</text>
</comment>
<evidence type="ECO:0000313" key="1">
    <source>
        <dbReference type="EMBL" id="CAJ1401095.1"/>
    </source>
</evidence>
<dbReference type="Proteomes" id="UP001178507">
    <property type="component" value="Unassembled WGS sequence"/>
</dbReference>
<reference evidence="1" key="1">
    <citation type="submission" date="2023-08" db="EMBL/GenBank/DDBJ databases">
        <authorList>
            <person name="Chen Y."/>
            <person name="Shah S."/>
            <person name="Dougan E. K."/>
            <person name="Thang M."/>
            <person name="Chan C."/>
        </authorList>
    </citation>
    <scope>NUCLEOTIDE SEQUENCE</scope>
</reference>